<feature type="transmembrane region" description="Helical" evidence="1">
    <location>
        <begin position="165"/>
        <end position="189"/>
    </location>
</feature>
<keyword evidence="3" id="KW-1185">Reference proteome</keyword>
<name>A0A1U7M111_9FIRM</name>
<organism evidence="2 3">
    <name type="scientific">Peptoniphilus porci</name>
    <dbReference type="NCBI Taxonomy" id="2652280"/>
    <lineage>
        <taxon>Bacteria</taxon>
        <taxon>Bacillati</taxon>
        <taxon>Bacillota</taxon>
        <taxon>Tissierellia</taxon>
        <taxon>Tissierellales</taxon>
        <taxon>Peptoniphilaceae</taxon>
        <taxon>Peptoniphilus</taxon>
    </lineage>
</organism>
<dbReference type="AlphaFoldDB" id="A0A1U7M111"/>
<feature type="transmembrane region" description="Helical" evidence="1">
    <location>
        <begin position="12"/>
        <end position="32"/>
    </location>
</feature>
<evidence type="ECO:0008006" key="4">
    <source>
        <dbReference type="Google" id="ProtNLM"/>
    </source>
</evidence>
<feature type="transmembrane region" description="Helical" evidence="1">
    <location>
        <begin position="52"/>
        <end position="72"/>
    </location>
</feature>
<protein>
    <recommendedName>
        <fullName evidence="4">ABC-2 family transporter protein</fullName>
    </recommendedName>
</protein>
<keyword evidence="1" id="KW-0472">Membrane</keyword>
<feature type="transmembrane region" description="Helical" evidence="1">
    <location>
        <begin position="220"/>
        <end position="239"/>
    </location>
</feature>
<dbReference type="EMBL" id="MJIH01000001">
    <property type="protein sequence ID" value="OLR65360.1"/>
    <property type="molecule type" value="Genomic_DNA"/>
</dbReference>
<keyword evidence="1" id="KW-1133">Transmembrane helix</keyword>
<proteinExistence type="predicted"/>
<feature type="transmembrane region" description="Helical" evidence="1">
    <location>
        <begin position="102"/>
        <end position="121"/>
    </location>
</feature>
<feature type="transmembrane region" description="Helical" evidence="1">
    <location>
        <begin position="133"/>
        <end position="158"/>
    </location>
</feature>
<comment type="caution">
    <text evidence="2">The sequence shown here is derived from an EMBL/GenBank/DDBJ whole genome shotgun (WGS) entry which is preliminary data.</text>
</comment>
<keyword evidence="1" id="KW-0812">Transmembrane</keyword>
<evidence type="ECO:0000313" key="2">
    <source>
        <dbReference type="EMBL" id="OLR65360.1"/>
    </source>
</evidence>
<accession>A0A1U7M111</accession>
<reference evidence="2 3" key="1">
    <citation type="journal article" date="2016" name="Appl. Environ. Microbiol.">
        <title>Function and Phylogeny of Bacterial Butyryl Coenzyme A:Acetate Transferases and Their Diversity in the Proximal Colon of Swine.</title>
        <authorList>
            <person name="Trachsel J."/>
            <person name="Bayles D.O."/>
            <person name="Looft T."/>
            <person name="Levine U.Y."/>
            <person name="Allen H.K."/>
        </authorList>
    </citation>
    <scope>NUCLEOTIDE SEQUENCE [LARGE SCALE GENOMIC DNA]</scope>
    <source>
        <strain evidence="2 3">35-6-1</strain>
    </source>
</reference>
<gene>
    <name evidence="2" type="ORF">BIV18_07480</name>
</gene>
<sequence>MKNLESKKNKKLGINFLLFIIFTSQTLIPVGVTFSRTALNSTYFLYELLDAYFFISLLVNPILISSLAKKVIEIEEKNNMWQLQIRLGEKVTDILLNKFKNLSSKLLLLQIIQWILVIVLSEKSKYFVFNMDVIIRLLLLFIAILFINLFSLALFMILEMKTKKVYLTSFLSIIGALSGIICMLTSRLLSYINPFAWISCLMNISYIKEGDKFIKILNPLQYYITIIALLFLVISIVYMKNMKKFLLEKE</sequence>
<evidence type="ECO:0000313" key="3">
    <source>
        <dbReference type="Proteomes" id="UP000187166"/>
    </source>
</evidence>
<dbReference type="Proteomes" id="UP000187166">
    <property type="component" value="Unassembled WGS sequence"/>
</dbReference>
<evidence type="ECO:0000256" key="1">
    <source>
        <dbReference type="SAM" id="Phobius"/>
    </source>
</evidence>